<evidence type="ECO:0000313" key="1">
    <source>
        <dbReference type="Proteomes" id="UP000887565"/>
    </source>
</evidence>
<dbReference type="WBParaSite" id="nRc.2.0.1.t14216-RA">
    <property type="protein sequence ID" value="nRc.2.0.1.t14216-RA"/>
    <property type="gene ID" value="nRc.2.0.1.g14216"/>
</dbReference>
<accession>A0A915IJJ0</accession>
<protein>
    <submittedName>
        <fullName evidence="2">Uncharacterized protein</fullName>
    </submittedName>
</protein>
<organism evidence="1 2">
    <name type="scientific">Romanomermis culicivorax</name>
    <name type="common">Nematode worm</name>
    <dbReference type="NCBI Taxonomy" id="13658"/>
    <lineage>
        <taxon>Eukaryota</taxon>
        <taxon>Metazoa</taxon>
        <taxon>Ecdysozoa</taxon>
        <taxon>Nematoda</taxon>
        <taxon>Enoplea</taxon>
        <taxon>Dorylaimia</taxon>
        <taxon>Mermithida</taxon>
        <taxon>Mermithoidea</taxon>
        <taxon>Mermithidae</taxon>
        <taxon>Romanomermis</taxon>
    </lineage>
</organism>
<sequence>MINVPLFQLQMFIVVQTGLSSFSGQLSGSSYFDEIFEQGMDPRYSKRTGDLNYSDLEDFSPIADFKYECITLHQIFGSKKRQDLLRFVETFRVTGSNRD</sequence>
<dbReference type="AlphaFoldDB" id="A0A915IJJ0"/>
<keyword evidence="1" id="KW-1185">Reference proteome</keyword>
<proteinExistence type="predicted"/>
<evidence type="ECO:0000313" key="2">
    <source>
        <dbReference type="WBParaSite" id="nRc.2.0.1.t14216-RA"/>
    </source>
</evidence>
<dbReference type="Proteomes" id="UP000887565">
    <property type="component" value="Unplaced"/>
</dbReference>
<name>A0A915IJJ0_ROMCU</name>
<reference evidence="2" key="1">
    <citation type="submission" date="2022-11" db="UniProtKB">
        <authorList>
            <consortium name="WormBaseParasite"/>
        </authorList>
    </citation>
    <scope>IDENTIFICATION</scope>
</reference>